<dbReference type="PANTHER" id="PTHR47270:SF13">
    <property type="entry name" value="HEAVY CHAIN-LIKE PROTEIN, PUTATIVE-RELATED"/>
    <property type="match status" value="1"/>
</dbReference>
<dbReference type="Gene3D" id="1.10.287.1490">
    <property type="match status" value="1"/>
</dbReference>
<dbReference type="Proteomes" id="UP000626092">
    <property type="component" value="Unassembled WGS sequence"/>
</dbReference>
<feature type="region of interest" description="Disordered" evidence="2">
    <location>
        <begin position="1383"/>
        <end position="1402"/>
    </location>
</feature>
<protein>
    <recommendedName>
        <fullName evidence="3">C2 NT-type domain-containing protein</fullName>
    </recommendedName>
</protein>
<feature type="compositionally biased region" description="Polar residues" evidence="2">
    <location>
        <begin position="235"/>
        <end position="245"/>
    </location>
</feature>
<organism evidence="4 5">
    <name type="scientific">Rhododendron simsii</name>
    <name type="common">Sims's rhododendron</name>
    <dbReference type="NCBI Taxonomy" id="118357"/>
    <lineage>
        <taxon>Eukaryota</taxon>
        <taxon>Viridiplantae</taxon>
        <taxon>Streptophyta</taxon>
        <taxon>Embryophyta</taxon>
        <taxon>Tracheophyta</taxon>
        <taxon>Spermatophyta</taxon>
        <taxon>Magnoliopsida</taxon>
        <taxon>eudicotyledons</taxon>
        <taxon>Gunneridae</taxon>
        <taxon>Pentapetalae</taxon>
        <taxon>asterids</taxon>
        <taxon>Ericales</taxon>
        <taxon>Ericaceae</taxon>
        <taxon>Ericoideae</taxon>
        <taxon>Rhodoreae</taxon>
        <taxon>Rhododendron</taxon>
    </lineage>
</organism>
<dbReference type="InterPro" id="IPR019448">
    <property type="entry name" value="NT-C2"/>
</dbReference>
<reference evidence="4" key="1">
    <citation type="submission" date="2019-11" db="EMBL/GenBank/DDBJ databases">
        <authorList>
            <person name="Liu Y."/>
            <person name="Hou J."/>
            <person name="Li T.-Q."/>
            <person name="Guan C.-H."/>
            <person name="Wu X."/>
            <person name="Wu H.-Z."/>
            <person name="Ling F."/>
            <person name="Zhang R."/>
            <person name="Shi X.-G."/>
            <person name="Ren J.-P."/>
            <person name="Chen E.-F."/>
            <person name="Sun J.-M."/>
        </authorList>
    </citation>
    <scope>NUCLEOTIDE SEQUENCE</scope>
    <source>
        <strain evidence="4">Adult_tree_wgs_1</strain>
        <tissue evidence="4">Leaves</tissue>
    </source>
</reference>
<sequence>MEGQSPSEESVVDCGGRREDCGEKLGLKFAEDGGNSGLSYILYSVKEKFGPGEKYSEFTITPRRRVPKGWDRLYVSLLSNETGKTANKSGKAYVRNGTCQWTETLSESIFISQDETPKEFQQFFYKLVVGMGSARSSILGEATVNLAGYMGSRASIPVSLPLKNCNHGTTLQVEIQCLTPRIKHGDEKLNHSNSFTEDANSDYDDVDNKSEVSLGGSSSSNPLDGTSHPGDLGSRETSFSASGSHYSFDSIEGSLGRESMSPQNSTSGIIKHVVGRHDSGSGRHPNQREEFGQISHGIMASPLQNSGSSANTMESEVTAMEELKAEARMWERNARKLMLDHELLMKEFSDQSKQLANLEVELSASRRECDGLKKEIEHLKVLLEKSMDKQKTIDNFKFQPTDVGDIQKVLEDEIKFQKVSNHDLTLQLKKTQESNIELVSILQEMEETIENQKKEIEKLKSKFEHSGSFGQEGNGEVNSREEVSAEKMRKASCDSDLEGSTVEHPITELHAEFEQEDNWSLELQQLRESQKNLESTILSLEKALEGKNHEIVTEQNLRTQTLQDCEEEWRCKFTAREEELFNLEEKLSKALIERDSEVANFESRGDLCLIKEIEALKEKVQELERDCNELTDENLELLLKLKEDTKTPPTKSVYFKSSLNNCPSHRSPVASEVEESEFKYKMRQFDEEIKNEEIPIQGVATKFQNSESQIAIDKFELLPALFEQLQLFLVNVKKQQQSPCSPLALNCTYAVKNSYSLKCTDLTTRKDIEEAALDNLVQLNKLFGAKVTLCDDSYKFTSAVEVQNKLEADNLEDNTICACSQGINCLNKELESTIADLRKELVGKNSLIEKLNVNHLLKEEEIGDSRRRQRDLETHISDLQKIIEQMEENMEVMQRQSSVTSKCLDSLKNDLMVQSSSMESHISNKKLLERKSLELETTKCELELQVSELEEENVLLSGRISGLEAQLRYLTDTGEASRLELQHSESHVKNLKDDIGRLEYEMEAQKACMKQKTEDMQKRWLEAQEECVYLKKANPKLQATAESLIEECSSLQKSNRELRQQKIELQEYCTVLEVDLKELRSRFSDCSKEIESLEAKFSAIVEEMYSKEKNLNSELDAIYQQNKEYEKLVHTEGFFNETSSDKSAEVQHLQKFQGNFKLSQNKVEIIQVDCETNILALMTELAASKENHETLVTNHEKLLGLLEDVRSNEEKLKGIIDKLESELKSSEQERLQLAEEISSLKTQLKKVPTLHDEVLSLKGSLYGTKFENERLQASLDLLSGDFEELKTDRINLLQKISSMQKAILELENCRRSKVALEEKILRMEGDLTASQALCSQDAELKNELGRIKRVNSQFQWKVKQLEEEKQEWLQKAKALEQELKQNNEVKQEQVGPSGNPFLVDPGSCGTNDCIDEDCEHSEKSEEANFFQLSKDQSEDSELCTGTDQGQLLEDGGMDQHQRQDNNGQHANAPSSPKIAVDTVSRITYLESELAEALEANNMYRAQLKSFLSGTQVDHSDTHENLEAENYANNKEEKKQKADLLEAELREIRERYLEMSLRYAEVEAQREQLVMKLKTVNSGKRWFS</sequence>
<feature type="region of interest" description="Disordered" evidence="2">
    <location>
        <begin position="464"/>
        <end position="485"/>
    </location>
</feature>
<dbReference type="OrthoDB" id="658575at2759"/>
<keyword evidence="5" id="KW-1185">Reference proteome</keyword>
<evidence type="ECO:0000256" key="1">
    <source>
        <dbReference type="SAM" id="Coils"/>
    </source>
</evidence>
<evidence type="ECO:0000259" key="3">
    <source>
        <dbReference type="PROSITE" id="PS51840"/>
    </source>
</evidence>
<evidence type="ECO:0000256" key="2">
    <source>
        <dbReference type="SAM" id="MobiDB-lite"/>
    </source>
</evidence>
<dbReference type="PROSITE" id="PS51840">
    <property type="entry name" value="C2_NT"/>
    <property type="match status" value="1"/>
</dbReference>
<evidence type="ECO:0000313" key="5">
    <source>
        <dbReference type="Proteomes" id="UP000626092"/>
    </source>
</evidence>
<feature type="compositionally biased region" description="Low complexity" evidence="2">
    <location>
        <begin position="211"/>
        <end position="220"/>
    </location>
</feature>
<feature type="compositionally biased region" description="Polar residues" evidence="2">
    <location>
        <begin position="1460"/>
        <end position="1470"/>
    </location>
</feature>
<feature type="coiled-coil region" evidence="1">
    <location>
        <begin position="606"/>
        <end position="640"/>
    </location>
</feature>
<feature type="coiled-coil region" evidence="1">
    <location>
        <begin position="313"/>
        <end position="389"/>
    </location>
</feature>
<evidence type="ECO:0000313" key="4">
    <source>
        <dbReference type="EMBL" id="KAF7147263.1"/>
    </source>
</evidence>
<feature type="region of interest" description="Disordered" evidence="2">
    <location>
        <begin position="186"/>
        <end position="245"/>
    </location>
</feature>
<feature type="domain" description="C2 NT-type" evidence="3">
    <location>
        <begin position="39"/>
        <end position="179"/>
    </location>
</feature>
<comment type="caution">
    <text evidence="4">The sequence shown here is derived from an EMBL/GenBank/DDBJ whole genome shotgun (WGS) entry which is preliminary data.</text>
</comment>
<keyword evidence="1" id="KW-0175">Coiled coil</keyword>
<dbReference type="PANTHER" id="PTHR47270">
    <property type="entry name" value="PROTEIN MLP1-LIKE"/>
    <property type="match status" value="1"/>
</dbReference>
<feature type="coiled-coil region" evidence="1">
    <location>
        <begin position="1202"/>
        <end position="1243"/>
    </location>
</feature>
<feature type="coiled-coil region" evidence="1">
    <location>
        <begin position="1041"/>
        <end position="1128"/>
    </location>
</feature>
<feature type="region of interest" description="Disordered" evidence="2">
    <location>
        <begin position="1430"/>
        <end position="1474"/>
    </location>
</feature>
<feature type="coiled-coil region" evidence="1">
    <location>
        <begin position="827"/>
        <end position="896"/>
    </location>
</feature>
<gene>
    <name evidence="4" type="ORF">RHSIM_Rhsim03G0111500</name>
</gene>
<proteinExistence type="predicted"/>
<feature type="coiled-coil region" evidence="1">
    <location>
        <begin position="516"/>
        <end position="550"/>
    </location>
</feature>
<feature type="coiled-coil region" evidence="1">
    <location>
        <begin position="1523"/>
        <end position="1564"/>
    </location>
</feature>
<feature type="coiled-coil region" evidence="1">
    <location>
        <begin position="1268"/>
        <end position="1326"/>
    </location>
</feature>
<feature type="coiled-coil region" evidence="1">
    <location>
        <begin position="435"/>
        <end position="462"/>
    </location>
</feature>
<dbReference type="Pfam" id="PF10358">
    <property type="entry name" value="NT-C2"/>
    <property type="match status" value="1"/>
</dbReference>
<accession>A0A834H4C2</accession>
<name>A0A834H4C2_RHOSS</name>
<dbReference type="EMBL" id="WJXA01000003">
    <property type="protein sequence ID" value="KAF7147263.1"/>
    <property type="molecule type" value="Genomic_DNA"/>
</dbReference>